<organism evidence="1 2">
    <name type="scientific">Listeria grandensis</name>
    <dbReference type="NCBI Taxonomy" id="1494963"/>
    <lineage>
        <taxon>Bacteria</taxon>
        <taxon>Bacillati</taxon>
        <taxon>Bacillota</taxon>
        <taxon>Bacilli</taxon>
        <taxon>Bacillales</taxon>
        <taxon>Listeriaceae</taxon>
        <taxon>Listeria</taxon>
    </lineage>
</organism>
<dbReference type="AlphaFoldDB" id="A0A7X1CR69"/>
<dbReference type="EMBL" id="JAARWN010000024">
    <property type="protein sequence ID" value="MBC1937764.1"/>
    <property type="molecule type" value="Genomic_DNA"/>
</dbReference>
<dbReference type="RefSeq" id="WP_185527753.1">
    <property type="nucleotide sequence ID" value="NZ_JAARWN010000024.1"/>
</dbReference>
<comment type="caution">
    <text evidence="1">The sequence shown here is derived from an EMBL/GenBank/DDBJ whole genome shotgun (WGS) entry which is preliminary data.</text>
</comment>
<gene>
    <name evidence="1" type="ORF">HCA69_15450</name>
</gene>
<proteinExistence type="predicted"/>
<evidence type="ECO:0000313" key="1">
    <source>
        <dbReference type="EMBL" id="MBC1937764.1"/>
    </source>
</evidence>
<name>A0A7X1CR69_9LIST</name>
<protein>
    <submittedName>
        <fullName evidence="1">Uncharacterized protein</fullName>
    </submittedName>
</protein>
<evidence type="ECO:0000313" key="2">
    <source>
        <dbReference type="Proteomes" id="UP000535908"/>
    </source>
</evidence>
<accession>A0A7X1CR69</accession>
<sequence length="187" mass="22349">MKYKNQEVHICFSRHKNEALRIDIVSQSFERLDTCTIATDAYRKYQDQHDLSENENRNLRVRHLLNLIAGLDLKKPKAIALLQECGILEKRMAYREKVRGRDVGYYHLTENAIDQKSDIVDEDERYDAFFSKQVRQYFKYKDDVESTENRRIAENKIRSTGFPVHFLQEGKKEQVVKKLLYFRKQVK</sequence>
<reference evidence="1 2" key="1">
    <citation type="submission" date="2020-03" db="EMBL/GenBank/DDBJ databases">
        <title>Soil Listeria distribution.</title>
        <authorList>
            <person name="Liao J."/>
            <person name="Wiedmann M."/>
        </authorList>
    </citation>
    <scope>NUCLEOTIDE SEQUENCE [LARGE SCALE GENOMIC DNA]</scope>
    <source>
        <strain evidence="1 2">FSL L7-0741</strain>
    </source>
</reference>
<dbReference type="Proteomes" id="UP000535908">
    <property type="component" value="Unassembled WGS sequence"/>
</dbReference>